<organism evidence="1 2">
    <name type="scientific">Chitinophaga lutea</name>
    <dbReference type="NCBI Taxonomy" id="2488634"/>
    <lineage>
        <taxon>Bacteria</taxon>
        <taxon>Pseudomonadati</taxon>
        <taxon>Bacteroidota</taxon>
        <taxon>Chitinophagia</taxon>
        <taxon>Chitinophagales</taxon>
        <taxon>Chitinophagaceae</taxon>
        <taxon>Chitinophaga</taxon>
    </lineage>
</organism>
<evidence type="ECO:0000313" key="2">
    <source>
        <dbReference type="Proteomes" id="UP000278351"/>
    </source>
</evidence>
<reference evidence="1 2" key="1">
    <citation type="submission" date="2018-11" db="EMBL/GenBank/DDBJ databases">
        <title>Chitinophaga lutea sp.nov., isolate from arsenic contaminated soil.</title>
        <authorList>
            <person name="Zong Y."/>
        </authorList>
    </citation>
    <scope>NUCLEOTIDE SEQUENCE [LARGE SCALE GENOMIC DNA]</scope>
    <source>
        <strain evidence="1 2">ZY74</strain>
    </source>
</reference>
<dbReference type="Proteomes" id="UP000278351">
    <property type="component" value="Unassembled WGS sequence"/>
</dbReference>
<keyword evidence="2" id="KW-1185">Reference proteome</keyword>
<protein>
    <submittedName>
        <fullName evidence="1">Uncharacterized protein</fullName>
    </submittedName>
</protein>
<sequence length="241" mass="28080">MLNTLEIIFRHHPALLREGVAVGESYRSRIGGLKFIRFQRLHIEITDISGTKVIDTAGSRRNVVYPVDMELYLSRPPDERKQCLYEAVFEIMEELAAANNRDVAVLRRIHDGIRSADYVLPVSYYPKSLNPALTRIVALDYTYTFEYVEFVLLVYDREGALLHTMPVYRCHPLTQFFSRFFTFKEWVTNDLFVIKDANREIHFVCDLITGEVVIELHPDAHSEEELQRLLKGLHYTANELQ</sequence>
<name>A0A3N4PWD5_9BACT</name>
<comment type="caution">
    <text evidence="1">The sequence shown here is derived from an EMBL/GenBank/DDBJ whole genome shotgun (WGS) entry which is preliminary data.</text>
</comment>
<accession>A0A3N4PWD5</accession>
<gene>
    <name evidence="1" type="ORF">EGT74_20620</name>
</gene>
<dbReference type="RefSeq" id="WP_123848398.1">
    <property type="nucleotide sequence ID" value="NZ_RPDH01000002.1"/>
</dbReference>
<dbReference type="AlphaFoldDB" id="A0A3N4PWD5"/>
<proteinExistence type="predicted"/>
<dbReference type="EMBL" id="RPDH01000002">
    <property type="protein sequence ID" value="RPE09401.1"/>
    <property type="molecule type" value="Genomic_DNA"/>
</dbReference>
<evidence type="ECO:0000313" key="1">
    <source>
        <dbReference type="EMBL" id="RPE09401.1"/>
    </source>
</evidence>